<reference evidence="2 3" key="1">
    <citation type="submission" date="2020-10" db="EMBL/GenBank/DDBJ databases">
        <title>Blautia liquoris sp.nov., isolated from the mud in a fermentation cellar used for the production of Chinese strong-flavoured liquor.</title>
        <authorList>
            <person name="Lu L."/>
        </authorList>
    </citation>
    <scope>NUCLEOTIDE SEQUENCE [LARGE SCALE GENOMIC DNA]</scope>
    <source>
        <strain evidence="2 3">LZLJ-3</strain>
    </source>
</reference>
<protein>
    <recommendedName>
        <fullName evidence="1">Thiamin/hydroxymethyl pyrimidine-binding YkoF putative domain-containing protein</fullName>
    </recommendedName>
</protein>
<accession>A0A7M2RK21</accession>
<evidence type="ECO:0000259" key="1">
    <source>
        <dbReference type="Pfam" id="PF07615"/>
    </source>
</evidence>
<dbReference type="Pfam" id="PF07615">
    <property type="entry name" value="Ykof"/>
    <property type="match status" value="2"/>
</dbReference>
<feature type="domain" description="Thiamin/hydroxymethyl pyrimidine-binding YkoF putative" evidence="1">
    <location>
        <begin position="13"/>
        <end position="91"/>
    </location>
</feature>
<dbReference type="KEGG" id="bliq:INP51_01495"/>
<dbReference type="Proteomes" id="UP000593601">
    <property type="component" value="Chromosome"/>
</dbReference>
<dbReference type="Gene3D" id="3.30.70.930">
    <property type="match status" value="2"/>
</dbReference>
<keyword evidence="3" id="KW-1185">Reference proteome</keyword>
<name>A0A7M2RK21_9FIRM</name>
<dbReference type="EMBL" id="CP063304">
    <property type="protein sequence ID" value="QOV19680.1"/>
    <property type="molecule type" value="Genomic_DNA"/>
</dbReference>
<organism evidence="2 3">
    <name type="scientific">Blautia liquoris</name>
    <dbReference type="NCBI Taxonomy" id="2779518"/>
    <lineage>
        <taxon>Bacteria</taxon>
        <taxon>Bacillati</taxon>
        <taxon>Bacillota</taxon>
        <taxon>Clostridia</taxon>
        <taxon>Lachnospirales</taxon>
        <taxon>Lachnospiraceae</taxon>
        <taxon>Blautia</taxon>
    </lineage>
</organism>
<dbReference type="SUPFAM" id="SSF89957">
    <property type="entry name" value="MTH1187/YkoF-like"/>
    <property type="match status" value="1"/>
</dbReference>
<feature type="domain" description="Thiamin/hydroxymethyl pyrimidine-binding YkoF putative" evidence="1">
    <location>
        <begin position="115"/>
        <end position="195"/>
    </location>
</feature>
<evidence type="ECO:0000313" key="3">
    <source>
        <dbReference type="Proteomes" id="UP000593601"/>
    </source>
</evidence>
<dbReference type="InterPro" id="IPR029756">
    <property type="entry name" value="MTH1187/YkoF-like"/>
</dbReference>
<dbReference type="InterPro" id="IPR011522">
    <property type="entry name" value="Thiamin/HMP-bd_put_YkoF"/>
</dbReference>
<gene>
    <name evidence="2" type="ORF">INP51_01495</name>
</gene>
<evidence type="ECO:0000313" key="2">
    <source>
        <dbReference type="EMBL" id="QOV19680.1"/>
    </source>
</evidence>
<dbReference type="AlphaFoldDB" id="A0A7M2RK21"/>
<sequence>MSSCNNNLKNSVAGARIGIYPMQDDFADIILNAVKESDHKGIYVRTDDLGTTVQGRLGRVFNYVKEVFCRAAYAGGHVTADVLFSVGCPGDVPEDFDFDVSINEKEDIPGSKIHTACAWSLYPLGNEEYFPIIIDEIERFKKEADVRVTASHYCTRIDGKAQDIFSLLESSMKRVCEKNSHTVIHALFSKGSPSKERETIDTDEEKNDD</sequence>
<dbReference type="RefSeq" id="WP_193736000.1">
    <property type="nucleotide sequence ID" value="NZ_CP063304.1"/>
</dbReference>
<proteinExistence type="predicted"/>